<comment type="similarity">
    <text evidence="9">Belongs to the UbiA prenyltransferase family. Protoheme IX farnesyltransferase subfamily.</text>
</comment>
<feature type="transmembrane region" description="Helical" evidence="9">
    <location>
        <begin position="246"/>
        <end position="264"/>
    </location>
</feature>
<evidence type="ECO:0000256" key="8">
    <source>
        <dbReference type="ARBA" id="ARBA00047690"/>
    </source>
</evidence>
<dbReference type="PANTHER" id="PTHR43448">
    <property type="entry name" value="PROTOHEME IX FARNESYLTRANSFERASE, MITOCHONDRIAL"/>
    <property type="match status" value="1"/>
</dbReference>
<accession>A0A1G9BI20</accession>
<keyword evidence="7 9" id="KW-0472">Membrane</keyword>
<feature type="transmembrane region" description="Helical" evidence="9">
    <location>
        <begin position="122"/>
        <end position="141"/>
    </location>
</feature>
<evidence type="ECO:0000256" key="4">
    <source>
        <dbReference type="ARBA" id="ARBA00022692"/>
    </source>
</evidence>
<comment type="subcellular location">
    <subcellularLocation>
        <location evidence="9">Cell membrane</location>
        <topology evidence="9">Multi-pass membrane protein</topology>
    </subcellularLocation>
    <subcellularLocation>
        <location evidence="1">Membrane</location>
        <topology evidence="1">Multi-pass membrane protein</topology>
    </subcellularLocation>
</comment>
<feature type="transmembrane region" description="Helical" evidence="9">
    <location>
        <begin position="276"/>
        <end position="295"/>
    </location>
</feature>
<dbReference type="Pfam" id="PF01040">
    <property type="entry name" value="UbiA"/>
    <property type="match status" value="1"/>
</dbReference>
<evidence type="ECO:0000256" key="2">
    <source>
        <dbReference type="ARBA" id="ARBA00022475"/>
    </source>
</evidence>
<feature type="transmembrane region" description="Helical" evidence="9">
    <location>
        <begin position="51"/>
        <end position="75"/>
    </location>
</feature>
<dbReference type="GO" id="GO:0048034">
    <property type="term" value="P:heme O biosynthetic process"/>
    <property type="evidence" value="ECO:0007669"/>
    <property type="project" value="UniProtKB-UniRule"/>
</dbReference>
<feature type="transmembrane region" description="Helical" evidence="9">
    <location>
        <begin position="96"/>
        <end position="116"/>
    </location>
</feature>
<dbReference type="InterPro" id="IPR000537">
    <property type="entry name" value="UbiA_prenyltransferase"/>
</dbReference>
<keyword evidence="3 9" id="KW-0808">Transferase</keyword>
<sequence length="298" mass="32543">MIAEKARVSVLVGLAAKTKDYVQLLKLRLSLVVVFSAGITYLMAQQGTWDLAQFVLFCLGGLLVTGAANIINQVWERDLDKLMRRTMDRPLPTGRLTPAEAITFGSVIGVVGLLLLSFNGGILAALLSFLSMLLYGFVYTPMKVRSPLAVLVGALPGAMPPLIGWAAATGTLGLEALILFGIQFVWQFPHFWAIAWVADEDYRRAGFKLLPSGGGRDLNTAFQIMIYTLLLLPLGLMPALLGITGLRSAIIATICGTLFLIQTFQLMRDGSRKSALRIMFGSFLYLPIVQIAYLWDKV</sequence>
<dbReference type="AlphaFoldDB" id="A0A1G9BI20"/>
<reference evidence="10 11" key="1">
    <citation type="submission" date="2016-10" db="EMBL/GenBank/DDBJ databases">
        <authorList>
            <person name="de Groot N.N."/>
        </authorList>
    </citation>
    <scope>NUCLEOTIDE SEQUENCE [LARGE SCALE GENOMIC DNA]</scope>
    <source>
        <strain evidence="10 11">DSM 25186</strain>
    </source>
</reference>
<keyword evidence="4 9" id="KW-0812">Transmembrane</keyword>
<evidence type="ECO:0000256" key="1">
    <source>
        <dbReference type="ARBA" id="ARBA00004141"/>
    </source>
</evidence>
<keyword evidence="5 9" id="KW-1133">Transmembrane helix</keyword>
<dbReference type="RefSeq" id="WP_089680430.1">
    <property type="nucleotide sequence ID" value="NZ_FNFO01000002.1"/>
</dbReference>
<comment type="function">
    <text evidence="9">Converts heme B (protoheme IX) to heme O by substitution of the vinyl group on carbon 2 of heme B porphyrin ring with a hydroxyethyl farnesyl side group.</text>
</comment>
<feature type="transmembrane region" description="Helical" evidence="9">
    <location>
        <begin position="218"/>
        <end position="240"/>
    </location>
</feature>
<dbReference type="InterPro" id="IPR030470">
    <property type="entry name" value="UbiA_prenylTrfase_CS"/>
</dbReference>
<gene>
    <name evidence="9" type="primary">ctaB</name>
    <name evidence="10" type="ORF">SAMN05421823_102623</name>
</gene>
<keyword evidence="11" id="KW-1185">Reference proteome</keyword>
<name>A0A1G9BI20_9BACT</name>
<keyword evidence="6 9" id="KW-0350">Heme biosynthesis</keyword>
<dbReference type="HAMAP" id="MF_00154">
    <property type="entry name" value="CyoE_CtaB"/>
    <property type="match status" value="1"/>
</dbReference>
<evidence type="ECO:0000313" key="11">
    <source>
        <dbReference type="Proteomes" id="UP000198510"/>
    </source>
</evidence>
<dbReference type="PROSITE" id="PS00943">
    <property type="entry name" value="UBIA"/>
    <property type="match status" value="1"/>
</dbReference>
<dbReference type="PANTHER" id="PTHR43448:SF2">
    <property type="entry name" value="PROTOHEME IX FARNESYLTRANSFERASE, MITOCHONDRIAL"/>
    <property type="match status" value="1"/>
</dbReference>
<dbReference type="GO" id="GO:0006784">
    <property type="term" value="P:heme A biosynthetic process"/>
    <property type="evidence" value="ECO:0007669"/>
    <property type="project" value="TreeGrafter"/>
</dbReference>
<dbReference type="GO" id="GO:0008495">
    <property type="term" value="F:protoheme IX farnesyltransferase activity"/>
    <property type="evidence" value="ECO:0007669"/>
    <property type="project" value="UniProtKB-UniRule"/>
</dbReference>
<dbReference type="EC" id="2.5.1.141" evidence="9"/>
<dbReference type="GO" id="GO:0005886">
    <property type="term" value="C:plasma membrane"/>
    <property type="evidence" value="ECO:0007669"/>
    <property type="project" value="UniProtKB-SubCell"/>
</dbReference>
<organism evidence="10 11">
    <name type="scientific">Catalinimonas alkaloidigena</name>
    <dbReference type="NCBI Taxonomy" id="1075417"/>
    <lineage>
        <taxon>Bacteria</taxon>
        <taxon>Pseudomonadati</taxon>
        <taxon>Bacteroidota</taxon>
        <taxon>Cytophagia</taxon>
        <taxon>Cytophagales</taxon>
        <taxon>Catalimonadaceae</taxon>
        <taxon>Catalinimonas</taxon>
    </lineage>
</organism>
<dbReference type="UniPathway" id="UPA00834">
    <property type="reaction ID" value="UER00712"/>
</dbReference>
<protein>
    <recommendedName>
        <fullName evidence="9">Protoheme IX farnesyltransferase</fullName>
        <ecNumber evidence="9">2.5.1.141</ecNumber>
    </recommendedName>
    <alternativeName>
        <fullName evidence="9">Heme B farnesyltransferase</fullName>
    </alternativeName>
    <alternativeName>
        <fullName evidence="9">Heme O synthase</fullName>
    </alternativeName>
</protein>
<evidence type="ECO:0000256" key="9">
    <source>
        <dbReference type="HAMAP-Rule" id="MF_00154"/>
    </source>
</evidence>
<feature type="transmembrane region" description="Helical" evidence="9">
    <location>
        <begin position="174"/>
        <end position="197"/>
    </location>
</feature>
<feature type="transmembrane region" description="Helical" evidence="9">
    <location>
        <begin position="27"/>
        <end position="45"/>
    </location>
</feature>
<evidence type="ECO:0000256" key="3">
    <source>
        <dbReference type="ARBA" id="ARBA00022679"/>
    </source>
</evidence>
<evidence type="ECO:0000256" key="6">
    <source>
        <dbReference type="ARBA" id="ARBA00023133"/>
    </source>
</evidence>
<evidence type="ECO:0000313" key="10">
    <source>
        <dbReference type="EMBL" id="SDK39176.1"/>
    </source>
</evidence>
<dbReference type="NCBIfam" id="TIGR01473">
    <property type="entry name" value="cyoE_ctaB"/>
    <property type="match status" value="1"/>
</dbReference>
<feature type="transmembrane region" description="Helical" evidence="9">
    <location>
        <begin position="148"/>
        <end position="168"/>
    </location>
</feature>
<dbReference type="Gene3D" id="1.10.357.140">
    <property type="entry name" value="UbiA prenyltransferase"/>
    <property type="match status" value="1"/>
</dbReference>
<dbReference type="EMBL" id="FNFO01000002">
    <property type="protein sequence ID" value="SDK39176.1"/>
    <property type="molecule type" value="Genomic_DNA"/>
</dbReference>
<dbReference type="Proteomes" id="UP000198510">
    <property type="component" value="Unassembled WGS sequence"/>
</dbReference>
<comment type="miscellaneous">
    <text evidence="9">Carbon 2 of the heme B porphyrin ring is defined according to the Fischer nomenclature.</text>
</comment>
<comment type="pathway">
    <text evidence="9">Porphyrin-containing compound metabolism; heme O biosynthesis; heme O from protoheme: step 1/1.</text>
</comment>
<dbReference type="CDD" id="cd13957">
    <property type="entry name" value="PT_UbiA_Cox10"/>
    <property type="match status" value="1"/>
</dbReference>
<dbReference type="InterPro" id="IPR044878">
    <property type="entry name" value="UbiA_sf"/>
</dbReference>
<proteinExistence type="inferred from homology"/>
<dbReference type="OrthoDB" id="9814417at2"/>
<comment type="catalytic activity">
    <reaction evidence="8 9">
        <text>heme b + (2E,6E)-farnesyl diphosphate + H2O = Fe(II)-heme o + diphosphate</text>
        <dbReference type="Rhea" id="RHEA:28070"/>
        <dbReference type="ChEBI" id="CHEBI:15377"/>
        <dbReference type="ChEBI" id="CHEBI:33019"/>
        <dbReference type="ChEBI" id="CHEBI:60344"/>
        <dbReference type="ChEBI" id="CHEBI:60530"/>
        <dbReference type="ChEBI" id="CHEBI:175763"/>
        <dbReference type="EC" id="2.5.1.141"/>
    </reaction>
</comment>
<dbReference type="STRING" id="1075417.SAMN05421823_102623"/>
<dbReference type="InterPro" id="IPR006369">
    <property type="entry name" value="Protohaem_IX_farnesylTrfase"/>
</dbReference>
<keyword evidence="2 9" id="KW-1003">Cell membrane</keyword>
<evidence type="ECO:0000256" key="7">
    <source>
        <dbReference type="ARBA" id="ARBA00023136"/>
    </source>
</evidence>
<evidence type="ECO:0000256" key="5">
    <source>
        <dbReference type="ARBA" id="ARBA00022989"/>
    </source>
</evidence>